<evidence type="ECO:0000256" key="1">
    <source>
        <dbReference type="SAM" id="MobiDB-lite"/>
    </source>
</evidence>
<feature type="compositionally biased region" description="Polar residues" evidence="1">
    <location>
        <begin position="193"/>
        <end position="206"/>
    </location>
</feature>
<dbReference type="EMBL" id="BDGG01000008">
    <property type="protein sequence ID" value="GAV02149.1"/>
    <property type="molecule type" value="Genomic_DNA"/>
</dbReference>
<feature type="compositionally biased region" description="Polar residues" evidence="1">
    <location>
        <begin position="7"/>
        <end position="31"/>
    </location>
</feature>
<evidence type="ECO:0000313" key="3">
    <source>
        <dbReference type="Proteomes" id="UP000186922"/>
    </source>
</evidence>
<comment type="caution">
    <text evidence="2">The sequence shown here is derived from an EMBL/GenBank/DDBJ whole genome shotgun (WGS) entry which is preliminary data.</text>
</comment>
<dbReference type="Proteomes" id="UP000186922">
    <property type="component" value="Unassembled WGS sequence"/>
</dbReference>
<accession>A0A1D1VU94</accession>
<sequence length="371" mass="40746">MARKTLDSATKNGETDVASNGSGSELQNRPTTAPKKGRSKSATKPTQMLHQSEEDGSSFRTPQKSSVTVSPGRSASTRERKKSMKAKESEESLETNEEVMWVSFPRFEMPPDIEPETAEEASPERNGMDPSPSQKQTRRRKKKKKPLTLATAQRKKAAKSAAKRLAQGKNATPSSASKPKRLSKKAKPVAEKQPTQSPLPTSTAHQPTVPELQPSTSTGAADHSGDSGLQINRLKVLKLGGDMEDAIQIIISYLGGRKELTVEEELKRREHEQSVEEGKLKDAKEALVKLGLKLQTYSNKLTIDQDDAEADGHKDEAMKEEVNRVNAGIDVLLAVGQKIESEKERLQASRLELAMQRVDFEKQRCAASKAQ</sequence>
<feature type="compositionally biased region" description="Basic residues" evidence="1">
    <location>
        <begin position="153"/>
        <end position="162"/>
    </location>
</feature>
<feature type="compositionally biased region" description="Basic residues" evidence="1">
    <location>
        <begin position="178"/>
        <end position="187"/>
    </location>
</feature>
<feature type="compositionally biased region" description="Basic residues" evidence="1">
    <location>
        <begin position="136"/>
        <end position="146"/>
    </location>
</feature>
<protein>
    <submittedName>
        <fullName evidence="2">Uncharacterized protein</fullName>
    </submittedName>
</protein>
<reference evidence="2 3" key="1">
    <citation type="journal article" date="2016" name="Nat. Commun.">
        <title>Extremotolerant tardigrade genome and improved radiotolerance of human cultured cells by tardigrade-unique protein.</title>
        <authorList>
            <person name="Hashimoto T."/>
            <person name="Horikawa D.D."/>
            <person name="Saito Y."/>
            <person name="Kuwahara H."/>
            <person name="Kozuka-Hata H."/>
            <person name="Shin-I T."/>
            <person name="Minakuchi Y."/>
            <person name="Ohishi K."/>
            <person name="Motoyama A."/>
            <person name="Aizu T."/>
            <person name="Enomoto A."/>
            <person name="Kondo K."/>
            <person name="Tanaka S."/>
            <person name="Hara Y."/>
            <person name="Koshikawa S."/>
            <person name="Sagara H."/>
            <person name="Miura T."/>
            <person name="Yokobori S."/>
            <person name="Miyagawa K."/>
            <person name="Suzuki Y."/>
            <person name="Kubo T."/>
            <person name="Oyama M."/>
            <person name="Kohara Y."/>
            <person name="Fujiyama A."/>
            <person name="Arakawa K."/>
            <person name="Katayama T."/>
            <person name="Toyoda A."/>
            <person name="Kunieda T."/>
        </authorList>
    </citation>
    <scope>NUCLEOTIDE SEQUENCE [LARGE SCALE GENOMIC DNA]</scope>
    <source>
        <strain evidence="2 3">YOKOZUNA-1</strain>
    </source>
</reference>
<evidence type="ECO:0000313" key="2">
    <source>
        <dbReference type="EMBL" id="GAV02149.1"/>
    </source>
</evidence>
<dbReference type="AlphaFoldDB" id="A0A1D1VU94"/>
<organism evidence="2 3">
    <name type="scientific">Ramazzottius varieornatus</name>
    <name type="common">Water bear</name>
    <name type="synonym">Tardigrade</name>
    <dbReference type="NCBI Taxonomy" id="947166"/>
    <lineage>
        <taxon>Eukaryota</taxon>
        <taxon>Metazoa</taxon>
        <taxon>Ecdysozoa</taxon>
        <taxon>Tardigrada</taxon>
        <taxon>Eutardigrada</taxon>
        <taxon>Parachela</taxon>
        <taxon>Hypsibioidea</taxon>
        <taxon>Ramazzottiidae</taxon>
        <taxon>Ramazzottius</taxon>
    </lineage>
</organism>
<feature type="compositionally biased region" description="Polar residues" evidence="1">
    <location>
        <begin position="58"/>
        <end position="75"/>
    </location>
</feature>
<name>A0A1D1VU94_RAMVA</name>
<keyword evidence="3" id="KW-1185">Reference proteome</keyword>
<feature type="compositionally biased region" description="Acidic residues" evidence="1">
    <location>
        <begin position="111"/>
        <end position="121"/>
    </location>
</feature>
<proteinExistence type="predicted"/>
<gene>
    <name evidence="2" type="primary">RvY_12750-1</name>
    <name evidence="2" type="synonym">RvY_12750.1</name>
    <name evidence="2" type="ORF">RvY_12750</name>
</gene>
<feature type="region of interest" description="Disordered" evidence="1">
    <location>
        <begin position="1"/>
        <end position="229"/>
    </location>
</feature>